<evidence type="ECO:0000313" key="2">
    <source>
        <dbReference type="EMBL" id="CAD7228774.1"/>
    </source>
</evidence>
<accession>A0A7R8WH22</accession>
<feature type="compositionally biased region" description="Low complexity" evidence="1">
    <location>
        <begin position="159"/>
        <end position="174"/>
    </location>
</feature>
<protein>
    <submittedName>
        <fullName evidence="2">Uncharacterized protein</fullName>
    </submittedName>
</protein>
<organism evidence="2">
    <name type="scientific">Cyprideis torosa</name>
    <dbReference type="NCBI Taxonomy" id="163714"/>
    <lineage>
        <taxon>Eukaryota</taxon>
        <taxon>Metazoa</taxon>
        <taxon>Ecdysozoa</taxon>
        <taxon>Arthropoda</taxon>
        <taxon>Crustacea</taxon>
        <taxon>Oligostraca</taxon>
        <taxon>Ostracoda</taxon>
        <taxon>Podocopa</taxon>
        <taxon>Podocopida</taxon>
        <taxon>Cytherocopina</taxon>
        <taxon>Cytheroidea</taxon>
        <taxon>Cytherideidae</taxon>
        <taxon>Cyprideis</taxon>
    </lineage>
</organism>
<sequence length="269" mass="30212">MEEGVRWRIREEQLNKRSDPGVDFTIIQGCPHAESDNCQLIAQKLDKDFHQNPLCQIVEDGAIEPEVQMCSLRKVFREDEVQRGTTRSRETFEPSLTSLLRPGPRDPASGRRRTLGTGDPAGQLRGVAQGRSVPSQIGRKCCSLEDDLPFKENSVELTLAASPSTGSTTSPTSSKRLRPMACSWRFPSTEERGQDSTSLTSEEGKPSILAVQPLSTAFSTETEKRRRRTKRRTKLRSWQFSLLLSFHGDGYRRSLSAKELKGADRKGRY</sequence>
<reference evidence="2" key="1">
    <citation type="submission" date="2020-11" db="EMBL/GenBank/DDBJ databases">
        <authorList>
            <person name="Tran Van P."/>
        </authorList>
    </citation>
    <scope>NUCLEOTIDE SEQUENCE</scope>
</reference>
<dbReference type="AlphaFoldDB" id="A0A7R8WH22"/>
<feature type="region of interest" description="Disordered" evidence="1">
    <location>
        <begin position="159"/>
        <end position="231"/>
    </location>
</feature>
<feature type="compositionally biased region" description="Basic and acidic residues" evidence="1">
    <location>
        <begin position="81"/>
        <end position="92"/>
    </location>
</feature>
<name>A0A7R8WH22_9CRUS</name>
<feature type="region of interest" description="Disordered" evidence="1">
    <location>
        <begin position="81"/>
        <end position="136"/>
    </location>
</feature>
<dbReference type="EMBL" id="OB661699">
    <property type="protein sequence ID" value="CAD7228774.1"/>
    <property type="molecule type" value="Genomic_DNA"/>
</dbReference>
<gene>
    <name evidence="2" type="ORF">CTOB1V02_LOCUS6652</name>
</gene>
<evidence type="ECO:0000256" key="1">
    <source>
        <dbReference type="SAM" id="MobiDB-lite"/>
    </source>
</evidence>
<proteinExistence type="predicted"/>